<organism evidence="8 9">
    <name type="scientific">Candidatus Gottesmanbacteria bacterium GW2011_GWC2_39_8</name>
    <dbReference type="NCBI Taxonomy" id="1618450"/>
    <lineage>
        <taxon>Bacteria</taxon>
        <taxon>Candidatus Gottesmaniibacteriota</taxon>
    </lineage>
</organism>
<dbReference type="Pfam" id="PF01729">
    <property type="entry name" value="QRPTase_C"/>
    <property type="match status" value="1"/>
</dbReference>
<keyword evidence="3 4" id="KW-0808">Transferase</keyword>
<dbReference type="InterPro" id="IPR027277">
    <property type="entry name" value="NadC/ModD"/>
</dbReference>
<dbReference type="InterPro" id="IPR022412">
    <property type="entry name" value="Quinolinate_PRibosylTrfase_N"/>
</dbReference>
<protein>
    <submittedName>
        <fullName evidence="8">Nicotinate-nucleotide pyrophosphorylase</fullName>
    </submittedName>
</protein>
<dbReference type="PANTHER" id="PTHR32179:SF3">
    <property type="entry name" value="NICOTINATE-NUCLEOTIDE PYROPHOSPHORYLASE [CARBOXYLATING]"/>
    <property type="match status" value="1"/>
</dbReference>
<accession>A0A0G0SEQ8</accession>
<dbReference type="SUPFAM" id="SSF51690">
    <property type="entry name" value="Nicotinate/Quinolinate PRTase C-terminal domain-like"/>
    <property type="match status" value="1"/>
</dbReference>
<dbReference type="InterPro" id="IPR036068">
    <property type="entry name" value="Nicotinate_pribotase-like_C"/>
</dbReference>
<evidence type="ECO:0000256" key="2">
    <source>
        <dbReference type="ARBA" id="ARBA00022676"/>
    </source>
</evidence>
<feature type="binding site" evidence="5">
    <location>
        <begin position="276"/>
        <end position="278"/>
    </location>
    <ligand>
        <name>substrate</name>
    </ligand>
</feature>
<comment type="caution">
    <text evidence="8">The sequence shown here is derived from an EMBL/GenBank/DDBJ whole genome shotgun (WGS) entry which is preliminary data.</text>
</comment>
<feature type="binding site" evidence="5">
    <location>
        <position position="172"/>
    </location>
    <ligand>
        <name>substrate</name>
    </ligand>
</feature>
<dbReference type="GO" id="GO:0004514">
    <property type="term" value="F:nicotinate-nucleotide diphosphorylase (carboxylating) activity"/>
    <property type="evidence" value="ECO:0007669"/>
    <property type="project" value="InterPro"/>
</dbReference>
<dbReference type="GO" id="GO:0005737">
    <property type="term" value="C:cytoplasm"/>
    <property type="evidence" value="ECO:0007669"/>
    <property type="project" value="TreeGrafter"/>
</dbReference>
<dbReference type="InterPro" id="IPR013785">
    <property type="entry name" value="Aldolase_TIM"/>
</dbReference>
<dbReference type="Gene3D" id="3.90.1170.20">
    <property type="entry name" value="Quinolinate phosphoribosyl transferase, N-terminal domain"/>
    <property type="match status" value="1"/>
</dbReference>
<dbReference type="Pfam" id="PF02749">
    <property type="entry name" value="QRPTase_N"/>
    <property type="match status" value="1"/>
</dbReference>
<dbReference type="AlphaFoldDB" id="A0A0G0SEQ8"/>
<evidence type="ECO:0000313" key="9">
    <source>
        <dbReference type="Proteomes" id="UP000034539"/>
    </source>
</evidence>
<dbReference type="InterPro" id="IPR002638">
    <property type="entry name" value="Quinolinate_PRibosylTrfase_C"/>
</dbReference>
<comment type="similarity">
    <text evidence="1 4">Belongs to the NadC/ModD family.</text>
</comment>
<keyword evidence="2 4" id="KW-0328">Glycosyltransferase</keyword>
<feature type="binding site" evidence="5">
    <location>
        <position position="220"/>
    </location>
    <ligand>
        <name>substrate</name>
    </ligand>
</feature>
<feature type="binding site" evidence="5">
    <location>
        <position position="117"/>
    </location>
    <ligand>
        <name>substrate</name>
    </ligand>
</feature>
<reference evidence="8 9" key="1">
    <citation type="journal article" date="2015" name="Nature">
        <title>rRNA introns, odd ribosomes, and small enigmatic genomes across a large radiation of phyla.</title>
        <authorList>
            <person name="Brown C.T."/>
            <person name="Hug L.A."/>
            <person name="Thomas B.C."/>
            <person name="Sharon I."/>
            <person name="Castelle C.J."/>
            <person name="Singh A."/>
            <person name="Wilkins M.J."/>
            <person name="Williams K.H."/>
            <person name="Banfield J.F."/>
        </authorList>
    </citation>
    <scope>NUCLEOTIDE SEQUENCE [LARGE SCALE GENOMIC DNA]</scope>
</reference>
<dbReference type="Proteomes" id="UP000034539">
    <property type="component" value="Unassembled WGS sequence"/>
</dbReference>
<name>A0A0G0SEQ8_9BACT</name>
<evidence type="ECO:0000256" key="4">
    <source>
        <dbReference type="PIRNR" id="PIRNR006250"/>
    </source>
</evidence>
<dbReference type="Gene3D" id="3.20.20.70">
    <property type="entry name" value="Aldolase class I"/>
    <property type="match status" value="1"/>
</dbReference>
<dbReference type="SUPFAM" id="SSF54675">
    <property type="entry name" value="Nicotinate/Quinolinate PRTase N-terminal domain-like"/>
    <property type="match status" value="1"/>
</dbReference>
<dbReference type="PIRSF" id="PIRSF006250">
    <property type="entry name" value="NadC_ModD"/>
    <property type="match status" value="1"/>
</dbReference>
<feature type="binding site" evidence="5">
    <location>
        <begin position="297"/>
        <end position="299"/>
    </location>
    <ligand>
        <name>substrate</name>
    </ligand>
</feature>
<feature type="binding site" evidence="5">
    <location>
        <position position="248"/>
    </location>
    <ligand>
        <name>substrate</name>
    </ligand>
</feature>
<evidence type="ECO:0000259" key="6">
    <source>
        <dbReference type="Pfam" id="PF01729"/>
    </source>
</evidence>
<evidence type="ECO:0000256" key="5">
    <source>
        <dbReference type="PIRSR" id="PIRSR006250-1"/>
    </source>
</evidence>
<dbReference type="InterPro" id="IPR037128">
    <property type="entry name" value="Quinolinate_PRibosylTase_N_sf"/>
</dbReference>
<evidence type="ECO:0000256" key="3">
    <source>
        <dbReference type="ARBA" id="ARBA00022679"/>
    </source>
</evidence>
<evidence type="ECO:0000259" key="7">
    <source>
        <dbReference type="Pfam" id="PF02749"/>
    </source>
</evidence>
<evidence type="ECO:0000313" key="8">
    <source>
        <dbReference type="EMBL" id="KKR33195.1"/>
    </source>
</evidence>
<dbReference type="EMBL" id="LBXN01000021">
    <property type="protein sequence ID" value="KKR33195.1"/>
    <property type="molecule type" value="Genomic_DNA"/>
</dbReference>
<dbReference type="PATRIC" id="fig|1618450.3.peg.563"/>
<feature type="binding site" evidence="5">
    <location>
        <position position="182"/>
    </location>
    <ligand>
        <name>substrate</name>
    </ligand>
</feature>
<dbReference type="GO" id="GO:0034213">
    <property type="term" value="P:quinolinate catabolic process"/>
    <property type="evidence" value="ECO:0007669"/>
    <property type="project" value="TreeGrafter"/>
</dbReference>
<feature type="domain" description="Quinolinate phosphoribosyl transferase C-terminal" evidence="6">
    <location>
        <begin position="129"/>
        <end position="311"/>
    </location>
</feature>
<proteinExistence type="inferred from homology"/>
<dbReference type="GO" id="GO:0009435">
    <property type="term" value="P:NAD+ biosynthetic process"/>
    <property type="evidence" value="ECO:0007669"/>
    <property type="project" value="InterPro"/>
</dbReference>
<sequence length="314" mass="35446">MDKNSLILKYFQKDSLLKVTNETYSSSISDLFRWLVNNDEAKKDITSKSLHLDTFTRTKIIAIKNTVMAGLEEISYLLKISSGLSFEPLTKDGDEVKAGQTVARLSGIGSEILGLERTVLNILQRMSGIATSTHEYVMLVKPGNPYVAATRKTPYMSLDKKAVILGGGITHRLSLRDGILVKDNHINILRNKFRLDKKDCMTGVVQEICGSVVKMLIEIETENEEEVFQTIEAFQKYNKNNYLSIMFDNFLPERVEKVLREVRKRYPDNLTIFEGSGGVNKDNLKKWEKSRVDIVSVGALTHSFEAANLSLEVE</sequence>
<dbReference type="PANTHER" id="PTHR32179">
    <property type="entry name" value="NICOTINATE-NUCLEOTIDE PYROPHOSPHORYLASE [CARBOXYLATING]"/>
    <property type="match status" value="1"/>
</dbReference>
<feature type="domain" description="Quinolinate phosphoribosyl transferase N-terminal" evidence="7">
    <location>
        <begin position="44"/>
        <end position="127"/>
    </location>
</feature>
<feature type="binding site" evidence="5">
    <location>
        <begin position="150"/>
        <end position="152"/>
    </location>
    <ligand>
        <name>substrate</name>
    </ligand>
</feature>
<evidence type="ECO:0000256" key="1">
    <source>
        <dbReference type="ARBA" id="ARBA00009400"/>
    </source>
</evidence>
<gene>
    <name evidence="8" type="ORF">UT63_C0021G0003</name>
</gene>